<comment type="caution">
    <text evidence="3">The sequence shown here is derived from an EMBL/GenBank/DDBJ whole genome shotgun (WGS) entry which is preliminary data.</text>
</comment>
<proteinExistence type="inferred from homology"/>
<dbReference type="InterPro" id="IPR002397">
    <property type="entry name" value="Cyt_P450_B"/>
</dbReference>
<keyword evidence="2" id="KW-0408">Iron</keyword>
<keyword evidence="2" id="KW-0479">Metal-binding</keyword>
<dbReference type="InterPro" id="IPR036396">
    <property type="entry name" value="Cyt_P450_sf"/>
</dbReference>
<protein>
    <submittedName>
        <fullName evidence="3">Cytochrome P450</fullName>
    </submittedName>
</protein>
<evidence type="ECO:0000313" key="4">
    <source>
        <dbReference type="Proteomes" id="UP001589862"/>
    </source>
</evidence>
<keyword evidence="2" id="KW-0560">Oxidoreductase</keyword>
<dbReference type="PROSITE" id="PS00086">
    <property type="entry name" value="CYTOCHROME_P450"/>
    <property type="match status" value="1"/>
</dbReference>
<dbReference type="RefSeq" id="WP_377459916.1">
    <property type="nucleotide sequence ID" value="NZ_JBHLUB010000031.1"/>
</dbReference>
<organism evidence="3 4">
    <name type="scientific">Micrococcoides hystricis</name>
    <dbReference type="NCBI Taxonomy" id="1572761"/>
    <lineage>
        <taxon>Bacteria</taxon>
        <taxon>Bacillati</taxon>
        <taxon>Actinomycetota</taxon>
        <taxon>Actinomycetes</taxon>
        <taxon>Micrococcales</taxon>
        <taxon>Micrococcaceae</taxon>
        <taxon>Micrococcoides</taxon>
    </lineage>
</organism>
<dbReference type="EMBL" id="JBHLUB010000031">
    <property type="protein sequence ID" value="MFC0582619.1"/>
    <property type="molecule type" value="Genomic_DNA"/>
</dbReference>
<comment type="similarity">
    <text evidence="1 2">Belongs to the cytochrome P450 family.</text>
</comment>
<dbReference type="PANTHER" id="PTHR46696:SF1">
    <property type="entry name" value="CYTOCHROME P450 YJIB-RELATED"/>
    <property type="match status" value="1"/>
</dbReference>
<dbReference type="PRINTS" id="PR00359">
    <property type="entry name" value="BP450"/>
</dbReference>
<dbReference type="InterPro" id="IPR017972">
    <property type="entry name" value="Cyt_P450_CS"/>
</dbReference>
<dbReference type="Proteomes" id="UP001589862">
    <property type="component" value="Unassembled WGS sequence"/>
</dbReference>
<name>A0ABV6PBX6_9MICC</name>
<evidence type="ECO:0000256" key="1">
    <source>
        <dbReference type="ARBA" id="ARBA00010617"/>
    </source>
</evidence>
<dbReference type="Pfam" id="PF00067">
    <property type="entry name" value="p450"/>
    <property type="match status" value="1"/>
</dbReference>
<sequence length="405" mass="45580">MTSSTTAPAPAPPVADWVTIEDLYRNPYPIFQRMREQGPIHWVPAVNRYLVIGFDEIDRIDHDADTFTANEEQSLQKKAMGHSMLRKDDPEHAYERKPFTPALGPRGVKKHWAAIFEKNLEHFLSEFEAKAVREGDSFRGDIHKDFGSPYAAQNLVDVLGFENASWQDLARWSQDMIDATGNYADDPEVWARGKKAYDEVDAAIEELIPKLTEEPNHSLLSGLLQYGMPIESIRANLKMSIGGGYNEPRDAFGTTVWALLERPHEYAKVASGEYDWRDAFDESVRWVAPIGMYSRQTTREVEIGGVTLPAKAKLGLCVGAANRDPAHFENPEEFQIGPKRQHLAFGTGVHACAGVWVARSQLADLAFPEVFRRFKNLRLDPERPATAGGWVFRGMLSLPVIWDAE</sequence>
<dbReference type="PANTHER" id="PTHR46696">
    <property type="entry name" value="P450, PUTATIVE (EUROFUNG)-RELATED"/>
    <property type="match status" value="1"/>
</dbReference>
<keyword evidence="4" id="KW-1185">Reference proteome</keyword>
<accession>A0ABV6PBX6</accession>
<gene>
    <name evidence="3" type="ORF">ACFFFR_09545</name>
</gene>
<keyword evidence="2" id="KW-0503">Monooxygenase</keyword>
<evidence type="ECO:0000256" key="2">
    <source>
        <dbReference type="RuleBase" id="RU000461"/>
    </source>
</evidence>
<evidence type="ECO:0000313" key="3">
    <source>
        <dbReference type="EMBL" id="MFC0582619.1"/>
    </source>
</evidence>
<dbReference type="Gene3D" id="1.10.630.10">
    <property type="entry name" value="Cytochrome P450"/>
    <property type="match status" value="1"/>
</dbReference>
<dbReference type="InterPro" id="IPR001128">
    <property type="entry name" value="Cyt_P450"/>
</dbReference>
<reference evidence="3 4" key="1">
    <citation type="submission" date="2024-09" db="EMBL/GenBank/DDBJ databases">
        <authorList>
            <person name="Sun Q."/>
            <person name="Mori K."/>
        </authorList>
    </citation>
    <scope>NUCLEOTIDE SEQUENCE [LARGE SCALE GENOMIC DNA]</scope>
    <source>
        <strain evidence="3 4">NCAIM B.02604</strain>
    </source>
</reference>
<dbReference type="SUPFAM" id="SSF48264">
    <property type="entry name" value="Cytochrome P450"/>
    <property type="match status" value="1"/>
</dbReference>
<keyword evidence="2" id="KW-0349">Heme</keyword>